<dbReference type="SUPFAM" id="SSF56176">
    <property type="entry name" value="FAD-binding/transporter-associated domain-like"/>
    <property type="match status" value="1"/>
</dbReference>
<accession>A0A381W4X4</accession>
<dbReference type="PROSITE" id="PS51387">
    <property type="entry name" value="FAD_PCMH"/>
    <property type="match status" value="1"/>
</dbReference>
<gene>
    <name evidence="4" type="ORF">METZ01_LOCUS100453</name>
</gene>
<evidence type="ECO:0000313" key="4">
    <source>
        <dbReference type="EMBL" id="SVA47599.1"/>
    </source>
</evidence>
<dbReference type="GO" id="GO:0003824">
    <property type="term" value="F:catalytic activity"/>
    <property type="evidence" value="ECO:0007669"/>
    <property type="project" value="InterPro"/>
</dbReference>
<dbReference type="InterPro" id="IPR016166">
    <property type="entry name" value="FAD-bd_PCMH"/>
</dbReference>
<evidence type="ECO:0000256" key="1">
    <source>
        <dbReference type="ARBA" id="ARBA00022630"/>
    </source>
</evidence>
<dbReference type="Pfam" id="PF01565">
    <property type="entry name" value="FAD_binding_4"/>
    <property type="match status" value="1"/>
</dbReference>
<dbReference type="GO" id="GO:0071949">
    <property type="term" value="F:FAD binding"/>
    <property type="evidence" value="ECO:0007669"/>
    <property type="project" value="InterPro"/>
</dbReference>
<dbReference type="InterPro" id="IPR036318">
    <property type="entry name" value="FAD-bd_PCMH-like_sf"/>
</dbReference>
<protein>
    <recommendedName>
        <fullName evidence="3">FAD-binding PCMH-type domain-containing protein</fullName>
    </recommendedName>
</protein>
<feature type="domain" description="FAD-binding PCMH-type" evidence="3">
    <location>
        <begin position="11"/>
        <end position="192"/>
    </location>
</feature>
<keyword evidence="2" id="KW-0274">FAD</keyword>
<dbReference type="AlphaFoldDB" id="A0A381W4X4"/>
<reference evidence="4" key="1">
    <citation type="submission" date="2018-05" db="EMBL/GenBank/DDBJ databases">
        <authorList>
            <person name="Lanie J.A."/>
            <person name="Ng W.-L."/>
            <person name="Kazmierczak K.M."/>
            <person name="Andrzejewski T.M."/>
            <person name="Davidsen T.M."/>
            <person name="Wayne K.J."/>
            <person name="Tettelin H."/>
            <person name="Glass J.I."/>
            <person name="Rusch D."/>
            <person name="Podicherti R."/>
            <person name="Tsui H.-C.T."/>
            <person name="Winkler M.E."/>
        </authorList>
    </citation>
    <scope>NUCLEOTIDE SEQUENCE</scope>
</reference>
<organism evidence="4">
    <name type="scientific">marine metagenome</name>
    <dbReference type="NCBI Taxonomy" id="408172"/>
    <lineage>
        <taxon>unclassified sequences</taxon>
        <taxon>metagenomes</taxon>
        <taxon>ecological metagenomes</taxon>
    </lineage>
</organism>
<proteinExistence type="predicted"/>
<sequence>MSSHRDINVRVDGIEPSVAVENPSNALELSTILEEASAEGHAVIPIGGGTRLEVGGAPTKYDVALKLGKLNSIVSHNPADLTCTVESGITLENLRSVLSEHGQFLAIDSPFPEQATIGGVIASNAPGFLKWQLGHPRDSVIGMEVALPNGTLIKSGGQVVKNVSGYDMARLHIGAFGNLGVITKVSFKLTPKPVRESTISIEFDDLSLAYGFAQEVYKSYVMPLSLICSHDFDKSSSSCKSLVRIGGRERALKRQKDLITEIGIRNHSRSIEIIDQPESDQLWIDVLNESVKGVDSEGYIKINTRSSCAPSEVEHAVRLIWTSLKDTGCLLSINSEPGFGAIFCNIHLPEKNLRDESIGLIQKIRESLHEIESWLIVEDVPTEWKSVLDVWDGGQISSIKLMDSLKATYDPDSVLNPGRFVTFQS</sequence>
<dbReference type="Gene3D" id="3.30.465.10">
    <property type="match status" value="1"/>
</dbReference>
<dbReference type="SUPFAM" id="SSF55103">
    <property type="entry name" value="FAD-linked oxidases, C-terminal domain"/>
    <property type="match status" value="1"/>
</dbReference>
<dbReference type="EMBL" id="UINC01010724">
    <property type="protein sequence ID" value="SVA47599.1"/>
    <property type="molecule type" value="Genomic_DNA"/>
</dbReference>
<dbReference type="InterPro" id="IPR016169">
    <property type="entry name" value="FAD-bd_PCMH_sub2"/>
</dbReference>
<name>A0A381W4X4_9ZZZZ</name>
<evidence type="ECO:0000259" key="3">
    <source>
        <dbReference type="PROSITE" id="PS51387"/>
    </source>
</evidence>
<dbReference type="PANTHER" id="PTHR11748">
    <property type="entry name" value="D-LACTATE DEHYDROGENASE"/>
    <property type="match status" value="1"/>
</dbReference>
<dbReference type="InterPro" id="IPR006094">
    <property type="entry name" value="Oxid_FAD_bind_N"/>
</dbReference>
<dbReference type="PANTHER" id="PTHR11748:SF103">
    <property type="entry name" value="GLYCOLATE OXIDASE SUBUNIT GLCE"/>
    <property type="match status" value="1"/>
</dbReference>
<keyword evidence="1" id="KW-0285">Flavoprotein</keyword>
<dbReference type="InterPro" id="IPR016164">
    <property type="entry name" value="FAD-linked_Oxase-like_C"/>
</dbReference>
<evidence type="ECO:0000256" key="2">
    <source>
        <dbReference type="ARBA" id="ARBA00022827"/>
    </source>
</evidence>